<dbReference type="SMART" id="SM01007">
    <property type="entry name" value="Aldolase_II"/>
    <property type="match status" value="1"/>
</dbReference>
<evidence type="ECO:0000256" key="2">
    <source>
        <dbReference type="ARBA" id="ARBA00023239"/>
    </source>
</evidence>
<dbReference type="Gene3D" id="3.40.225.10">
    <property type="entry name" value="Class II aldolase/adducin N-terminal domain"/>
    <property type="match status" value="1"/>
</dbReference>
<dbReference type="RefSeq" id="WP_241062413.1">
    <property type="nucleotide sequence ID" value="NZ_JAKWJU010000002.1"/>
</dbReference>
<feature type="domain" description="Class II aldolase/adducin N-terminal" evidence="3">
    <location>
        <begin position="13"/>
        <end position="240"/>
    </location>
</feature>
<organism evidence="4 5">
    <name type="scientific">Streptomyces marispadix</name>
    <dbReference type="NCBI Taxonomy" id="2922868"/>
    <lineage>
        <taxon>Bacteria</taxon>
        <taxon>Bacillati</taxon>
        <taxon>Actinomycetota</taxon>
        <taxon>Actinomycetes</taxon>
        <taxon>Kitasatosporales</taxon>
        <taxon>Streptomycetaceae</taxon>
        <taxon>Streptomyces</taxon>
    </lineage>
</organism>
<evidence type="ECO:0000256" key="1">
    <source>
        <dbReference type="ARBA" id="ARBA00022723"/>
    </source>
</evidence>
<dbReference type="Pfam" id="PF00596">
    <property type="entry name" value="Aldolase_II"/>
    <property type="match status" value="1"/>
</dbReference>
<keyword evidence="2" id="KW-0456">Lyase</keyword>
<evidence type="ECO:0000313" key="5">
    <source>
        <dbReference type="Proteomes" id="UP001166784"/>
    </source>
</evidence>
<dbReference type="InterPro" id="IPR036409">
    <property type="entry name" value="Aldolase_II/adducin_N_sf"/>
</dbReference>
<evidence type="ECO:0000259" key="3">
    <source>
        <dbReference type="SMART" id="SM01007"/>
    </source>
</evidence>
<dbReference type="EMBL" id="JAKWJU010000002">
    <property type="protein sequence ID" value="MCH6163526.1"/>
    <property type="molecule type" value="Genomic_DNA"/>
</dbReference>
<dbReference type="PANTHER" id="PTHR22789">
    <property type="entry name" value="FUCULOSE PHOSPHATE ALDOLASE"/>
    <property type="match status" value="1"/>
</dbReference>
<name>A0ABS9T4T3_9ACTN</name>
<dbReference type="InterPro" id="IPR050197">
    <property type="entry name" value="Aldolase_class_II_sugar_metab"/>
</dbReference>
<dbReference type="SUPFAM" id="SSF53639">
    <property type="entry name" value="AraD/HMP-PK domain-like"/>
    <property type="match status" value="1"/>
</dbReference>
<reference evidence="4" key="2">
    <citation type="journal article" date="2023" name="Int. J. Syst. Evol. Microbiol.">
        <title>Streptomyces marispadix sp. nov., isolated from marine beach sediment of the Northern Coast of Portugal.</title>
        <authorList>
            <person name="dos Santos J.D.N."/>
            <person name="Vitorino I.R."/>
            <person name="Kallscheuer N."/>
            <person name="Srivastava A."/>
            <person name="Krautwurst S."/>
            <person name="Marz M."/>
            <person name="Jogler C."/>
            <person name="Lobo Da Cunha A."/>
            <person name="Catita J."/>
            <person name="Goncalves H."/>
            <person name="Gonzalez I."/>
            <person name="Reyes F."/>
            <person name="Lage O.M."/>
        </authorList>
    </citation>
    <scope>NUCLEOTIDE SEQUENCE</scope>
    <source>
        <strain evidence="4">M600PL45_2</strain>
    </source>
</reference>
<keyword evidence="1" id="KW-0479">Metal-binding</keyword>
<protein>
    <submittedName>
        <fullName evidence="4">Class II aldolase/adducin family protein</fullName>
    </submittedName>
</protein>
<sequence length="276" mass="28277">MSALWKPEAVPGELVALTRRLGDPAADLVVLAEGNTSTRLADGTFAVKTSGARMDTAGADDFVVVDPGELTGVLRPFGQGRDAGGADRNGVSGGVPGGQDELTGALAVHGPYEGPPRRASVETLVHLAALEYADAAWVAHTHPTAVVGLLACAAAEELWSAPLFPDEAVVLGRPAWVPYAAPGLELGRAVAESLTRYREAEGVPPRLVLLGNHGIVALGQTPAEVEAVTAMCVKAARIRSIALAAGGLSPLDAGHAAALAGRGDEKERWTRLGSGR</sequence>
<dbReference type="PANTHER" id="PTHR22789:SF0">
    <property type="entry name" value="3-OXO-TETRONATE 4-PHOSPHATE DECARBOXYLASE-RELATED"/>
    <property type="match status" value="1"/>
</dbReference>
<proteinExistence type="predicted"/>
<accession>A0ABS9T4T3</accession>
<dbReference type="InterPro" id="IPR001303">
    <property type="entry name" value="Aldolase_II/adducin_N"/>
</dbReference>
<evidence type="ECO:0000313" key="4">
    <source>
        <dbReference type="EMBL" id="MCH6163526.1"/>
    </source>
</evidence>
<reference evidence="4" key="1">
    <citation type="submission" date="2022-03" db="EMBL/GenBank/DDBJ databases">
        <authorList>
            <person name="Santos J.D.N."/>
            <person name="Kallscheuer N."/>
            <person name="Jogler C."/>
            <person name="Lage O.M."/>
        </authorList>
    </citation>
    <scope>NUCLEOTIDE SEQUENCE</scope>
    <source>
        <strain evidence="4">M600PL45_2</strain>
    </source>
</reference>
<gene>
    <name evidence="4" type="ORF">MMA15_24955</name>
</gene>
<dbReference type="Proteomes" id="UP001166784">
    <property type="component" value="Unassembled WGS sequence"/>
</dbReference>
<keyword evidence="5" id="KW-1185">Reference proteome</keyword>
<comment type="caution">
    <text evidence="4">The sequence shown here is derived from an EMBL/GenBank/DDBJ whole genome shotgun (WGS) entry which is preliminary data.</text>
</comment>